<proteinExistence type="predicted"/>
<gene>
    <name evidence="1" type="ORF">N3K66_008867</name>
</gene>
<accession>A0ACC0URK6</accession>
<evidence type="ECO:0000313" key="1">
    <source>
        <dbReference type="EMBL" id="KAI9896695.1"/>
    </source>
</evidence>
<name>A0ACC0URK6_9HYPO</name>
<sequence>MGKTDVWCAICGGPFYVPSWDMPDDEDDHDQPGSQKRDDQSKSGSGDDESDESDESDDESDWESRQFRYNPKILRTEDDRMKWLVDARIIGTRNRNYKLGQRCWSSKSAESVFGSAFAYDEDGQTETYGWSDEDPLAFPYHQLCRTLLERYLSPGRPVSDDVLYEVLEACFGADDEYSRCLDINYAGAEEQHYEGWFPCWDYEHTVCNPINDPWIERYYENLPTLEPASEGSVVENQGWDTTIRAEQPWLYDLPETTARVSRPVDWQRVYQDLKEAGNSDDIGLGTCLGLANRQRLWTKVFDQFKDPYLDAVRREEERRSSLPAALDNAECTSAKQLILPAHHHGEHAIVSLVSDLSRLPTVRAGLRIYSAGDGTPIGIGALPIDGKEPDVDSCVLEREPATEDVHFEADDWLTGFVFTVGTNTAPNQQSLLGISVLLAKGEVRHFGSLEGSKSIMHVGPEAFIAGLLVRYDPCSESWSSLSLIEQPLTKAPSQVSRVIVHRDSSHIVNSGHIGSYVWARELPPPNVSAQRHRCGYSSRVDDPAGVAVEALVFGATDAELADVVALSADVQMGAFAVRYATRPARSVGPRMRAVKTLRIDGPGGERIVSVHSAVDSDIRSIRFVTNRRRQLAVFNGKPDRETTWPSGCGEAAPDDGAAPVALAGVYFWWDSGACRVCASHPPELSFVGGLVVPAAGSGSTSPLHFSDGALEMKWEPEVPSAIDHHPGALDGKIWGNVTPVADGGAISTYLDCSRPLSKVRVTLCHETLDGAAPLAALRFMYADGEEEEEMSAGPDEFPLDPDPEDWCCLVWNKGILERQADDAGPHYRHETWDVGGEHLGLLRIWTARRRASGGDGGRDEGATVLAAVQMVTKGGLESPVWGYGGRTNEGEGEELSEVRFGDEGMASGLVCHMSDVARNHGRDSLIRAVQVLVSAG</sequence>
<keyword evidence="2" id="KW-1185">Reference proteome</keyword>
<organism evidence="1 2">
    <name type="scientific">Trichothecium roseum</name>
    <dbReference type="NCBI Taxonomy" id="47278"/>
    <lineage>
        <taxon>Eukaryota</taxon>
        <taxon>Fungi</taxon>
        <taxon>Dikarya</taxon>
        <taxon>Ascomycota</taxon>
        <taxon>Pezizomycotina</taxon>
        <taxon>Sordariomycetes</taxon>
        <taxon>Hypocreomycetidae</taxon>
        <taxon>Hypocreales</taxon>
        <taxon>Hypocreales incertae sedis</taxon>
        <taxon>Trichothecium</taxon>
    </lineage>
</organism>
<evidence type="ECO:0000313" key="2">
    <source>
        <dbReference type="Proteomes" id="UP001163324"/>
    </source>
</evidence>
<dbReference type="EMBL" id="CM047948">
    <property type="protein sequence ID" value="KAI9896695.1"/>
    <property type="molecule type" value="Genomic_DNA"/>
</dbReference>
<dbReference type="Proteomes" id="UP001163324">
    <property type="component" value="Chromosome 9"/>
</dbReference>
<reference evidence="1" key="1">
    <citation type="submission" date="2022-10" db="EMBL/GenBank/DDBJ databases">
        <title>Complete Genome of Trichothecium roseum strain YXFP-22015, a Plant Pathogen Isolated from Citrus.</title>
        <authorList>
            <person name="Wang Y."/>
            <person name="Zhu L."/>
        </authorList>
    </citation>
    <scope>NUCLEOTIDE SEQUENCE</scope>
    <source>
        <strain evidence="1">YXFP-22015</strain>
    </source>
</reference>
<protein>
    <submittedName>
        <fullName evidence="1">Uncharacterized protein</fullName>
    </submittedName>
</protein>
<comment type="caution">
    <text evidence="1">The sequence shown here is derived from an EMBL/GenBank/DDBJ whole genome shotgun (WGS) entry which is preliminary data.</text>
</comment>